<reference evidence="2 3" key="1">
    <citation type="submission" date="2022-07" db="EMBL/GenBank/DDBJ databases">
        <title>Genome-wide signatures of adaptation to extreme environments.</title>
        <authorList>
            <person name="Cho C.H."/>
            <person name="Yoon H.S."/>
        </authorList>
    </citation>
    <scope>NUCLEOTIDE SEQUENCE [LARGE SCALE GENOMIC DNA]</scope>
    <source>
        <strain evidence="2 3">108.79 E11</strain>
    </source>
</reference>
<accession>A0AAV9IFQ7</accession>
<name>A0AAV9IFQ7_9RHOD</name>
<dbReference type="PANTHER" id="PTHR12773:SF0">
    <property type="entry name" value="MULTIFUNCTIONAL METHYLTRANSFERASE SUBUNIT TRM112-LIKE PROTEIN"/>
    <property type="match status" value="1"/>
</dbReference>
<dbReference type="InterPro" id="IPR005651">
    <property type="entry name" value="Trm112-like"/>
</dbReference>
<dbReference type="Proteomes" id="UP001300502">
    <property type="component" value="Unassembled WGS sequence"/>
</dbReference>
<dbReference type="AlphaFoldDB" id="A0AAV9IFQ7"/>
<evidence type="ECO:0000313" key="3">
    <source>
        <dbReference type="Proteomes" id="UP001300502"/>
    </source>
</evidence>
<dbReference type="PANTHER" id="PTHR12773">
    <property type="entry name" value="UPF0315 PROTEIN-RELATED"/>
    <property type="match status" value="1"/>
</dbReference>
<dbReference type="GO" id="GO:0046982">
    <property type="term" value="F:protein heterodimerization activity"/>
    <property type="evidence" value="ECO:0007669"/>
    <property type="project" value="InterPro"/>
</dbReference>
<dbReference type="InterPro" id="IPR039127">
    <property type="entry name" value="Trm112"/>
</dbReference>
<organism evidence="2 3">
    <name type="scientific">Galdieria yellowstonensis</name>
    <dbReference type="NCBI Taxonomy" id="3028027"/>
    <lineage>
        <taxon>Eukaryota</taxon>
        <taxon>Rhodophyta</taxon>
        <taxon>Bangiophyceae</taxon>
        <taxon>Galdieriales</taxon>
        <taxon>Galdieriaceae</taxon>
        <taxon>Galdieria</taxon>
    </lineage>
</organism>
<dbReference type="GO" id="GO:0030488">
    <property type="term" value="P:tRNA methylation"/>
    <property type="evidence" value="ECO:0007669"/>
    <property type="project" value="TreeGrafter"/>
</dbReference>
<proteinExistence type="inferred from homology"/>
<gene>
    <name evidence="2" type="ORF">GAYE_SCF20G4092</name>
</gene>
<evidence type="ECO:0008006" key="4">
    <source>
        <dbReference type="Google" id="ProtNLM"/>
    </source>
</evidence>
<comment type="caution">
    <text evidence="2">The sequence shown here is derived from an EMBL/GenBank/DDBJ whole genome shotgun (WGS) entry which is preliminary data.</text>
</comment>
<dbReference type="GO" id="GO:0070476">
    <property type="term" value="P:rRNA (guanine-N7)-methylation"/>
    <property type="evidence" value="ECO:0007669"/>
    <property type="project" value="TreeGrafter"/>
</dbReference>
<protein>
    <recommendedName>
        <fullName evidence="4">Multifunctional methyltransferase subunit TRM112-like protein</fullName>
    </recommendedName>
</protein>
<evidence type="ECO:0000256" key="1">
    <source>
        <dbReference type="ARBA" id="ARBA00007980"/>
    </source>
</evidence>
<sequence length="120" mass="14028">MRLLTYHFLQCPKTKTFPLLLEPTQVETIETEYNKEFILRMIPRLDWNLVRQVSKQFAFGELPPVAPHNDTTDEETLRLLHKLLLETHIKEGVLKSQDGTIYPIKDGIPNMLITQVNQDE</sequence>
<comment type="similarity">
    <text evidence="1">Belongs to the TRM112 family.</text>
</comment>
<dbReference type="Gene3D" id="2.20.25.10">
    <property type="match status" value="1"/>
</dbReference>
<keyword evidence="3" id="KW-1185">Reference proteome</keyword>
<dbReference type="EMBL" id="JANCYU010000037">
    <property type="protein sequence ID" value="KAK4526178.1"/>
    <property type="molecule type" value="Genomic_DNA"/>
</dbReference>
<dbReference type="SUPFAM" id="SSF158997">
    <property type="entry name" value="Trm112p-like"/>
    <property type="match status" value="1"/>
</dbReference>
<evidence type="ECO:0000313" key="2">
    <source>
        <dbReference type="EMBL" id="KAK4526178.1"/>
    </source>
</evidence>
<dbReference type="Pfam" id="PF03966">
    <property type="entry name" value="Trm112p"/>
    <property type="match status" value="1"/>
</dbReference>